<evidence type="ECO:0008006" key="7">
    <source>
        <dbReference type="Google" id="ProtNLM"/>
    </source>
</evidence>
<gene>
    <name evidence="5" type="ORF">P175DRAFT_0508611</name>
</gene>
<evidence type="ECO:0000313" key="5">
    <source>
        <dbReference type="EMBL" id="PTU21681.1"/>
    </source>
</evidence>
<dbReference type="GO" id="GO:0000127">
    <property type="term" value="C:transcription factor TFIIIC complex"/>
    <property type="evidence" value="ECO:0007669"/>
    <property type="project" value="TreeGrafter"/>
</dbReference>
<dbReference type="OrthoDB" id="4703at2759"/>
<dbReference type="GO" id="GO:0005634">
    <property type="term" value="C:nucleus"/>
    <property type="evidence" value="ECO:0007669"/>
    <property type="project" value="UniProtKB-SubCell"/>
</dbReference>
<evidence type="ECO:0000256" key="1">
    <source>
        <dbReference type="ARBA" id="ARBA00004123"/>
    </source>
</evidence>
<dbReference type="InterPro" id="IPR052416">
    <property type="entry name" value="GTF3C_component"/>
</dbReference>
<dbReference type="GO" id="GO:0006383">
    <property type="term" value="P:transcription by RNA polymerase III"/>
    <property type="evidence" value="ECO:0007669"/>
    <property type="project" value="TreeGrafter"/>
</dbReference>
<dbReference type="InterPro" id="IPR015943">
    <property type="entry name" value="WD40/YVTN_repeat-like_dom_sf"/>
</dbReference>
<dbReference type="InterPro" id="IPR036322">
    <property type="entry name" value="WD40_repeat_dom_sf"/>
</dbReference>
<name>A0A2T5LZH0_9EURO</name>
<feature type="compositionally biased region" description="Acidic residues" evidence="4">
    <location>
        <begin position="52"/>
        <end position="98"/>
    </location>
</feature>
<comment type="subcellular location">
    <subcellularLocation>
        <location evidence="1">Nucleus</location>
    </subcellularLocation>
</comment>
<dbReference type="VEuPathDB" id="FungiDB:P175DRAFT_0508611"/>
<evidence type="ECO:0000256" key="2">
    <source>
        <dbReference type="ARBA" id="ARBA00023163"/>
    </source>
</evidence>
<dbReference type="AlphaFoldDB" id="A0A2T5LZH0"/>
<evidence type="ECO:0000256" key="4">
    <source>
        <dbReference type="SAM" id="MobiDB-lite"/>
    </source>
</evidence>
<dbReference type="SUPFAM" id="SSF50978">
    <property type="entry name" value="WD40 repeat-like"/>
    <property type="match status" value="1"/>
</dbReference>
<keyword evidence="3" id="KW-0539">Nucleus</keyword>
<protein>
    <recommendedName>
        <fullName evidence="7">Transcription factor TFIIIC complex subunit Tfc6</fullName>
    </recommendedName>
</protein>
<proteinExistence type="predicted"/>
<organism evidence="5 6">
    <name type="scientific">Aspergillus ochraceoroseus IBT 24754</name>
    <dbReference type="NCBI Taxonomy" id="1392256"/>
    <lineage>
        <taxon>Eukaryota</taxon>
        <taxon>Fungi</taxon>
        <taxon>Dikarya</taxon>
        <taxon>Ascomycota</taxon>
        <taxon>Pezizomycotina</taxon>
        <taxon>Eurotiomycetes</taxon>
        <taxon>Eurotiomycetidae</taxon>
        <taxon>Eurotiales</taxon>
        <taxon>Aspergillaceae</taxon>
        <taxon>Aspergillus</taxon>
        <taxon>Aspergillus subgen. Nidulantes</taxon>
    </lineage>
</organism>
<dbReference type="Proteomes" id="UP000244073">
    <property type="component" value="Unassembled WGS sequence"/>
</dbReference>
<comment type="caution">
    <text evidence="5">The sequence shown here is derived from an EMBL/GenBank/DDBJ whole genome shotgun (WGS) entry which is preliminary data.</text>
</comment>
<dbReference type="GeneID" id="63815247"/>
<sequence length="757" mass="84265">MPRARRSNRLSGAPKKYVEDPFASEESESNSVEETGALSRNKGKQPVHQESSDEEFQAPPGENEDEEEEAEEGGEEEEDGDEDDEGVAPEIEDEEDGDGQGGGGGPLQRRKKALTFSQPRYNKKRHADGTIALSGEEMHSRGTWNPTEHVAKSVHLQVVFGIDDRDLLAILYSRSRWHRGLDSGFPSRASLNEAQKLPDYTYGATFGLEPEDLKRESTRGWDWYYGHGAGERFGKRQRIERIKEKEARQIYMPTPKQGKHTVLVGPANDQRAYTIGQNESFDFGDAWTGASQQKNQKETGKVSATDSSKSKGLKKKKRQGWIINVGNRIQCMAWAPNHNGLNQYLAIVAPISKEQKEMYPDPLKDHAAPAFRASAPYPCALQLWAFKAEKGESLTRTIDMGFKPRLRLALCTNWGDLRRMAWCPMTREPRDEDEEDTLRNVGLLAGVWGDGYVRVIDVKSSRDPNETDFYRVDSPVFEAKPPSTVCTCVAWLSPSDIAVGCANGFIAVWSIASGVVQAVPQASQINALPYFYEPVHSTYVLSVSSAYPTHPLLVGSTSMDGETRLSSLLDYQKDTVETTRMRVGSPHLSYSPWLQSFISSDENDFVRLLTVRRFFTTTAVARLPSTVSTLASCSSWHPTLLLGCTGGAVIATNPLRRLLHAKEKQWQQTWFSHTWTRGDDSSGSGTSRFHDGYRAESIRLLRNMIGDRKLINGTMVITIFEEETHVTALAWNPNQSYAGWAGAGVGCGLVRVEDVAI</sequence>
<keyword evidence="2" id="KW-0804">Transcription</keyword>
<reference evidence="5 6" key="1">
    <citation type="journal article" date="2018" name="Proc. Natl. Acad. Sci. U.S.A.">
        <title>Linking secondary metabolites to gene clusters through genome sequencing of six diverse Aspergillus species.</title>
        <authorList>
            <person name="Kaerboelling I."/>
            <person name="Vesth T.C."/>
            <person name="Frisvad J.C."/>
            <person name="Nybo J.L."/>
            <person name="Theobald S."/>
            <person name="Kuo A."/>
            <person name="Bowyer P."/>
            <person name="Matsuda Y."/>
            <person name="Mondo S."/>
            <person name="Lyhne E.K."/>
            <person name="Kogle M.E."/>
            <person name="Clum A."/>
            <person name="Lipzen A."/>
            <person name="Salamov A."/>
            <person name="Ngan C.Y."/>
            <person name="Daum C."/>
            <person name="Chiniquy J."/>
            <person name="Barry K."/>
            <person name="LaButti K."/>
            <person name="Haridas S."/>
            <person name="Simmons B.A."/>
            <person name="Magnuson J.K."/>
            <person name="Mortensen U.H."/>
            <person name="Larsen T.O."/>
            <person name="Grigoriev I.V."/>
            <person name="Baker S.E."/>
            <person name="Andersen M.R."/>
        </authorList>
    </citation>
    <scope>NUCLEOTIDE SEQUENCE [LARGE SCALE GENOMIC DNA]</scope>
    <source>
        <strain evidence="5 6">IBT 24754</strain>
    </source>
</reference>
<dbReference type="Gene3D" id="2.130.10.10">
    <property type="entry name" value="YVTN repeat-like/Quinoprotein amine dehydrogenase"/>
    <property type="match status" value="1"/>
</dbReference>
<evidence type="ECO:0000256" key="3">
    <source>
        <dbReference type="ARBA" id="ARBA00023242"/>
    </source>
</evidence>
<accession>A0A2T5LZH0</accession>
<dbReference type="EMBL" id="MSFN02000003">
    <property type="protein sequence ID" value="PTU21681.1"/>
    <property type="molecule type" value="Genomic_DNA"/>
</dbReference>
<evidence type="ECO:0000313" key="6">
    <source>
        <dbReference type="Proteomes" id="UP000244073"/>
    </source>
</evidence>
<dbReference type="RefSeq" id="XP_040753073.1">
    <property type="nucleotide sequence ID" value="XM_040898365.1"/>
</dbReference>
<feature type="region of interest" description="Disordered" evidence="4">
    <location>
        <begin position="1"/>
        <end position="109"/>
    </location>
</feature>
<dbReference type="PANTHER" id="PTHR15052">
    <property type="entry name" value="RNA POLYMERASE III TRANSCRIPTION INITIATION FACTOR COMPLEX SUBUNIT"/>
    <property type="match status" value="1"/>
</dbReference>
<dbReference type="PANTHER" id="PTHR15052:SF2">
    <property type="entry name" value="GENERAL TRANSCRIPTION FACTOR 3C POLYPEPTIDE 2"/>
    <property type="match status" value="1"/>
</dbReference>
<feature type="region of interest" description="Disordered" evidence="4">
    <location>
        <begin position="284"/>
        <end position="313"/>
    </location>
</feature>